<dbReference type="EMBL" id="JAGQHS010000037">
    <property type="protein sequence ID" value="MCA9755969.1"/>
    <property type="molecule type" value="Genomic_DNA"/>
</dbReference>
<comment type="caution">
    <text evidence="2">The sequence shown here is derived from an EMBL/GenBank/DDBJ whole genome shotgun (WGS) entry which is preliminary data.</text>
</comment>
<reference evidence="2" key="2">
    <citation type="journal article" date="2021" name="Microbiome">
        <title>Successional dynamics and alternative stable states in a saline activated sludge microbial community over 9 years.</title>
        <authorList>
            <person name="Wang Y."/>
            <person name="Ye J."/>
            <person name="Ju F."/>
            <person name="Liu L."/>
            <person name="Boyd J.A."/>
            <person name="Deng Y."/>
            <person name="Parks D.H."/>
            <person name="Jiang X."/>
            <person name="Yin X."/>
            <person name="Woodcroft B.J."/>
            <person name="Tyson G.W."/>
            <person name="Hugenholtz P."/>
            <person name="Polz M.F."/>
            <person name="Zhang T."/>
        </authorList>
    </citation>
    <scope>NUCLEOTIDE SEQUENCE</scope>
    <source>
        <strain evidence="2">HKST-UBA02</strain>
    </source>
</reference>
<accession>A0A956NFF9</accession>
<sequence>MRLSRQFALSASTLVLLAVTSVGAPLLPEDEIRIGVNGYSDSFGVDVFYPSITAAKRVSDKSAVTGRYLVDAVTSASMQSRLDVDGITSATHTMHGGSSTRFDEVRQEVGLGGAHFFGHTLGSVDLLRSTEHDYVSTTLATAFARTLQRENVEIRLGLSRRWDEVSPTTRKWTRPKDVATLDMSLTQTVHRRGLVQLDFTHTAMDGQLADVYQVVAVVEPENQRVRLLEPRHPSHRSRNALGARTIWKVGSDTSVELRYRRYWDSWGIDSDTVHGEVRQRVLGGGVTLGFGLRGYWQGRAEFFRDAYDGTERYLTVDSKLDSGHSIEYEFRSTLAGSLVGGFGVFDPDRMALESRVQLYRRSTTTPDWHSRREEMTATVVGIGIRYRY</sequence>
<dbReference type="InterPro" id="IPR021953">
    <property type="entry name" value="DUF3570"/>
</dbReference>
<dbReference type="Pfam" id="PF12094">
    <property type="entry name" value="DUF3570"/>
    <property type="match status" value="1"/>
</dbReference>
<feature type="chain" id="PRO_5036824909" evidence="1">
    <location>
        <begin position="25"/>
        <end position="388"/>
    </location>
</feature>
<protein>
    <submittedName>
        <fullName evidence="2">DUF3570 domain-containing protein</fullName>
    </submittedName>
</protein>
<dbReference type="Proteomes" id="UP000739538">
    <property type="component" value="Unassembled WGS sequence"/>
</dbReference>
<organism evidence="2 3">
    <name type="scientific">Eiseniibacteriota bacterium</name>
    <dbReference type="NCBI Taxonomy" id="2212470"/>
    <lineage>
        <taxon>Bacteria</taxon>
        <taxon>Candidatus Eiseniibacteriota</taxon>
    </lineage>
</organism>
<gene>
    <name evidence="2" type="ORF">KDA27_09220</name>
</gene>
<proteinExistence type="predicted"/>
<evidence type="ECO:0000313" key="3">
    <source>
        <dbReference type="Proteomes" id="UP000739538"/>
    </source>
</evidence>
<name>A0A956NFF9_UNCEI</name>
<evidence type="ECO:0000256" key="1">
    <source>
        <dbReference type="SAM" id="SignalP"/>
    </source>
</evidence>
<dbReference type="AlphaFoldDB" id="A0A956NFF9"/>
<feature type="signal peptide" evidence="1">
    <location>
        <begin position="1"/>
        <end position="24"/>
    </location>
</feature>
<evidence type="ECO:0000313" key="2">
    <source>
        <dbReference type="EMBL" id="MCA9755969.1"/>
    </source>
</evidence>
<keyword evidence="1" id="KW-0732">Signal</keyword>
<reference evidence="2" key="1">
    <citation type="submission" date="2020-04" db="EMBL/GenBank/DDBJ databases">
        <authorList>
            <person name="Zhang T."/>
        </authorList>
    </citation>
    <scope>NUCLEOTIDE SEQUENCE</scope>
    <source>
        <strain evidence="2">HKST-UBA02</strain>
    </source>
</reference>